<sequence length="152" mass="17081">METFIKIYKNLSLQVKRQGARTHVGKTLETSPGRRALLTSGKQRKTKLLTRVRQVLLRVNSVVYGYTIALCAPARCRSVLAHCARAKGKDARSARARPSHHYTRLLIAMRTSLRLRITTFTFIHHRLEGAEKRSRSTPIKACAGADGSWISV</sequence>
<evidence type="ECO:0000313" key="2">
    <source>
        <dbReference type="Proteomes" id="UP000299102"/>
    </source>
</evidence>
<proteinExistence type="predicted"/>
<dbReference type="EMBL" id="BGZK01000119">
    <property type="protein sequence ID" value="GBP20546.1"/>
    <property type="molecule type" value="Genomic_DNA"/>
</dbReference>
<evidence type="ECO:0000313" key="1">
    <source>
        <dbReference type="EMBL" id="GBP20546.1"/>
    </source>
</evidence>
<comment type="caution">
    <text evidence="1">The sequence shown here is derived from an EMBL/GenBank/DDBJ whole genome shotgun (WGS) entry which is preliminary data.</text>
</comment>
<reference evidence="1 2" key="1">
    <citation type="journal article" date="2019" name="Commun. Biol.">
        <title>The bagworm genome reveals a unique fibroin gene that provides high tensile strength.</title>
        <authorList>
            <person name="Kono N."/>
            <person name="Nakamura H."/>
            <person name="Ohtoshi R."/>
            <person name="Tomita M."/>
            <person name="Numata K."/>
            <person name="Arakawa K."/>
        </authorList>
    </citation>
    <scope>NUCLEOTIDE SEQUENCE [LARGE SCALE GENOMIC DNA]</scope>
</reference>
<dbReference type="Proteomes" id="UP000299102">
    <property type="component" value="Unassembled WGS sequence"/>
</dbReference>
<name>A0A4C1U3Z4_EUMVA</name>
<keyword evidence="2" id="KW-1185">Reference proteome</keyword>
<protein>
    <submittedName>
        <fullName evidence="1">Uncharacterized protein</fullName>
    </submittedName>
</protein>
<gene>
    <name evidence="1" type="ORF">EVAR_78925_1</name>
</gene>
<organism evidence="1 2">
    <name type="scientific">Eumeta variegata</name>
    <name type="common">Bagworm moth</name>
    <name type="synonym">Eumeta japonica</name>
    <dbReference type="NCBI Taxonomy" id="151549"/>
    <lineage>
        <taxon>Eukaryota</taxon>
        <taxon>Metazoa</taxon>
        <taxon>Ecdysozoa</taxon>
        <taxon>Arthropoda</taxon>
        <taxon>Hexapoda</taxon>
        <taxon>Insecta</taxon>
        <taxon>Pterygota</taxon>
        <taxon>Neoptera</taxon>
        <taxon>Endopterygota</taxon>
        <taxon>Lepidoptera</taxon>
        <taxon>Glossata</taxon>
        <taxon>Ditrysia</taxon>
        <taxon>Tineoidea</taxon>
        <taxon>Psychidae</taxon>
        <taxon>Oiketicinae</taxon>
        <taxon>Eumeta</taxon>
    </lineage>
</organism>
<dbReference type="AlphaFoldDB" id="A0A4C1U3Z4"/>
<accession>A0A4C1U3Z4</accession>